<dbReference type="Gene3D" id="1.25.40.10">
    <property type="entry name" value="Tetratricopeptide repeat domain"/>
    <property type="match status" value="1"/>
</dbReference>
<organism evidence="1 2">
    <name type="scientific">Lysobacter arenosi</name>
    <dbReference type="NCBI Taxonomy" id="2795387"/>
    <lineage>
        <taxon>Bacteria</taxon>
        <taxon>Pseudomonadati</taxon>
        <taxon>Pseudomonadota</taxon>
        <taxon>Gammaproteobacteria</taxon>
        <taxon>Lysobacterales</taxon>
        <taxon>Lysobacteraceae</taxon>
        <taxon>Lysobacter</taxon>
    </lineage>
</organism>
<dbReference type="EMBL" id="CP071517">
    <property type="protein sequence ID" value="QSX74349.1"/>
    <property type="molecule type" value="Genomic_DNA"/>
</dbReference>
<reference evidence="1 2" key="1">
    <citation type="submission" date="2021-02" db="EMBL/GenBank/DDBJ databases">
        <title>Lysobacter arenosi sp. nov., isolated from soil of gangwondo yeongwol, south Korea.</title>
        <authorList>
            <person name="Kim K.R."/>
            <person name="Kim K.H."/>
            <person name="Jeon C.O."/>
        </authorList>
    </citation>
    <scope>NUCLEOTIDE SEQUENCE [LARGE SCALE GENOMIC DNA]</scope>
    <source>
        <strain evidence="1 2">R7</strain>
    </source>
</reference>
<dbReference type="RefSeq" id="WP_207526980.1">
    <property type="nucleotide sequence ID" value="NZ_CP071517.1"/>
</dbReference>
<proteinExistence type="predicted"/>
<name>A0ABX7R8F0_9GAMM</name>
<evidence type="ECO:0000313" key="1">
    <source>
        <dbReference type="EMBL" id="QSX74349.1"/>
    </source>
</evidence>
<sequence>MTALLAATGAVSAQTLPKPAEFYFAADANTVKPVIAVRETGDVAMEKLAKTVERNPRAKAEVAQLAHLAMDAGRADLGRQLYARALRQIDRSDGMWRSVIWNYGWDLYRTGDSEGAFAQWRTLLEARSVTASWIPPTFAIALWSLGRKDEAVQWYAAAVRTEPQQWNTASQFARLLPEWREDERATLTEVQAAWAANPPTLP</sequence>
<dbReference type="Proteomes" id="UP000663400">
    <property type="component" value="Chromosome"/>
</dbReference>
<dbReference type="InterPro" id="IPR011990">
    <property type="entry name" value="TPR-like_helical_dom_sf"/>
</dbReference>
<evidence type="ECO:0000313" key="2">
    <source>
        <dbReference type="Proteomes" id="UP000663400"/>
    </source>
</evidence>
<accession>A0ABX7R8F0</accession>
<protein>
    <submittedName>
        <fullName evidence="1">Tetratricopeptide repeat protein</fullName>
    </submittedName>
</protein>
<keyword evidence="2" id="KW-1185">Reference proteome</keyword>
<dbReference type="SUPFAM" id="SSF48452">
    <property type="entry name" value="TPR-like"/>
    <property type="match status" value="1"/>
</dbReference>
<gene>
    <name evidence="1" type="ORF">HIV01_014305</name>
</gene>